<feature type="transmembrane region" description="Helical" evidence="2">
    <location>
        <begin position="122"/>
        <end position="142"/>
    </location>
</feature>
<evidence type="ECO:0000313" key="4">
    <source>
        <dbReference type="Proteomes" id="UP000215483"/>
    </source>
</evidence>
<feature type="region of interest" description="Disordered" evidence="1">
    <location>
        <begin position="364"/>
        <end position="384"/>
    </location>
</feature>
<evidence type="ECO:0000256" key="2">
    <source>
        <dbReference type="SAM" id="Phobius"/>
    </source>
</evidence>
<dbReference type="Proteomes" id="UP000215483">
    <property type="component" value="Unassembled WGS sequence"/>
</dbReference>
<accession>A0A233SEV5</accession>
<comment type="caution">
    <text evidence="3">The sequence shown here is derived from an EMBL/GenBank/DDBJ whole genome shotgun (WGS) entry which is preliminary data.</text>
</comment>
<keyword evidence="2" id="KW-1133">Transmembrane helix</keyword>
<feature type="transmembrane region" description="Helical" evidence="2">
    <location>
        <begin position="63"/>
        <end position="85"/>
    </location>
</feature>
<reference evidence="3 4" key="1">
    <citation type="submission" date="2016-07" db="EMBL/GenBank/DDBJ databases">
        <title>Draft genome of Streptomyces diastatochromogenes.</title>
        <authorList>
            <person name="Podduturi R."/>
            <person name="Lukassen M.B."/>
            <person name="Clausen N."/>
            <person name="Nielsen J.L."/>
            <person name="Jorgensen N.O."/>
        </authorList>
    </citation>
    <scope>NUCLEOTIDE SEQUENCE [LARGE SCALE GENOMIC DNA]</scope>
    <source>
        <strain evidence="3 4">DSM 40608</strain>
    </source>
</reference>
<proteinExistence type="predicted"/>
<keyword evidence="4" id="KW-1185">Reference proteome</keyword>
<organism evidence="3 4">
    <name type="scientific">Streptomyces diastatochromogenes</name>
    <dbReference type="NCBI Taxonomy" id="42236"/>
    <lineage>
        <taxon>Bacteria</taxon>
        <taxon>Bacillati</taxon>
        <taxon>Actinomycetota</taxon>
        <taxon>Actinomycetes</taxon>
        <taxon>Kitasatosporales</taxon>
        <taxon>Streptomycetaceae</taxon>
        <taxon>Streptomyces</taxon>
    </lineage>
</organism>
<dbReference type="AlphaFoldDB" id="A0A233SEV5"/>
<protein>
    <submittedName>
        <fullName evidence="3">Uncharacterized protein</fullName>
    </submittedName>
</protein>
<gene>
    <name evidence="3" type="ORF">BEK98_20150</name>
</gene>
<sequence length="402" mass="45046">MIAGLVAASAVLICLGRQDIIHALSYAGRLAGGLLVAAGLVALAAAVCAVMDRLLGRGTKYTTAITLFGALAVLGVGLLLLTVQIGEYTLWLWLWLGLIVWACWALWDLLHRRQAWREITFRRNFAAVVSFTALITAANFVYSQIYEPYSSPMTVTTSVKIGSIRKDEATTYVPVTFQMENTGKVAAYVVGMGYSLTGLDWKSTYQKPRDLKQWEKDIDTDALTDLHAYADKPHPYTVSIGLLEKLGDFELNPGEKYTQEKTIELPTQTFRAVQVQSEAYLLRKDRMIYSATPTTYYSWSGKREKIPKWVTDYAGADADSDYVRYQVPVRYSNQILNFTRRPRRITLWWLLGKENSTPITTLVASLDTPGGEQTEPTYSEGEQEREKYGFTYLNSGSTEAIL</sequence>
<evidence type="ECO:0000313" key="3">
    <source>
        <dbReference type="EMBL" id="OXY94187.1"/>
    </source>
</evidence>
<name>A0A233SEV5_STRDA</name>
<feature type="transmembrane region" description="Helical" evidence="2">
    <location>
        <begin position="33"/>
        <end position="51"/>
    </location>
</feature>
<keyword evidence="2" id="KW-0472">Membrane</keyword>
<keyword evidence="2" id="KW-0812">Transmembrane</keyword>
<dbReference type="EMBL" id="MCGQ01000016">
    <property type="protein sequence ID" value="OXY94187.1"/>
    <property type="molecule type" value="Genomic_DNA"/>
</dbReference>
<feature type="transmembrane region" description="Helical" evidence="2">
    <location>
        <begin position="91"/>
        <end position="110"/>
    </location>
</feature>
<evidence type="ECO:0000256" key="1">
    <source>
        <dbReference type="SAM" id="MobiDB-lite"/>
    </source>
</evidence>